<evidence type="ECO:0000313" key="3">
    <source>
        <dbReference type="Proteomes" id="UP001501470"/>
    </source>
</evidence>
<proteinExistence type="predicted"/>
<feature type="compositionally biased region" description="Basic and acidic residues" evidence="1">
    <location>
        <begin position="224"/>
        <end position="235"/>
    </location>
</feature>
<name>A0ABN2DEI4_9ACTN</name>
<comment type="caution">
    <text evidence="2">The sequence shown here is derived from an EMBL/GenBank/DDBJ whole genome shotgun (WGS) entry which is preliminary data.</text>
</comment>
<organism evidence="2 3">
    <name type="scientific">Dactylosporangium maewongense</name>
    <dbReference type="NCBI Taxonomy" id="634393"/>
    <lineage>
        <taxon>Bacteria</taxon>
        <taxon>Bacillati</taxon>
        <taxon>Actinomycetota</taxon>
        <taxon>Actinomycetes</taxon>
        <taxon>Micromonosporales</taxon>
        <taxon>Micromonosporaceae</taxon>
        <taxon>Dactylosporangium</taxon>
    </lineage>
</organism>
<keyword evidence="3" id="KW-1185">Reference proteome</keyword>
<protein>
    <submittedName>
        <fullName evidence="2">Uncharacterized protein</fullName>
    </submittedName>
</protein>
<feature type="region of interest" description="Disordered" evidence="1">
    <location>
        <begin position="207"/>
        <end position="235"/>
    </location>
</feature>
<evidence type="ECO:0000256" key="1">
    <source>
        <dbReference type="SAM" id="MobiDB-lite"/>
    </source>
</evidence>
<accession>A0ABN2DEI4</accession>
<dbReference type="Proteomes" id="UP001501470">
    <property type="component" value="Unassembled WGS sequence"/>
</dbReference>
<dbReference type="RefSeq" id="WP_344515091.1">
    <property type="nucleotide sequence ID" value="NZ_BAAAQD010000052.1"/>
</dbReference>
<gene>
    <name evidence="2" type="ORF">GCM10009827_115290</name>
</gene>
<reference evidence="2 3" key="1">
    <citation type="journal article" date="2019" name="Int. J. Syst. Evol. Microbiol.">
        <title>The Global Catalogue of Microorganisms (GCM) 10K type strain sequencing project: providing services to taxonomists for standard genome sequencing and annotation.</title>
        <authorList>
            <consortium name="The Broad Institute Genomics Platform"/>
            <consortium name="The Broad Institute Genome Sequencing Center for Infectious Disease"/>
            <person name="Wu L."/>
            <person name="Ma J."/>
        </authorList>
    </citation>
    <scope>NUCLEOTIDE SEQUENCE [LARGE SCALE GENOMIC DNA]</scope>
    <source>
        <strain evidence="2 3">JCM 15933</strain>
    </source>
</reference>
<evidence type="ECO:0000313" key="2">
    <source>
        <dbReference type="EMBL" id="GAA1574373.1"/>
    </source>
</evidence>
<sequence>MRYLDGQKVSDVVLDRRADTAQAAAAEHSGQRLADPEHRDLRTYRHLVRGGEISSRMRLVHHDDVTEPGLWMADAVAWSTRRALASSEPQWLYQVIDATTVLHAQTGIVLTISDDGAALPDGDRGPHRWAQRDVVSAQPMLSSTSGNRAAQPDAYPDHVGRYMASVLRQVAAVTAPAQTARLITEVRQLRAQIDRLTRAVATGGIATPAGSTAALTHEPTAPESDQRSMQEPDLG</sequence>
<dbReference type="EMBL" id="BAAAQD010000052">
    <property type="protein sequence ID" value="GAA1574373.1"/>
    <property type="molecule type" value="Genomic_DNA"/>
</dbReference>